<dbReference type="NCBIfam" id="TIGR01509">
    <property type="entry name" value="HAD-SF-IA-v3"/>
    <property type="match status" value="1"/>
</dbReference>
<accession>A0ABV6XWL6</accession>
<proteinExistence type="predicted"/>
<dbReference type="EMBL" id="JBEUKS010000012">
    <property type="protein sequence ID" value="MFC1442312.1"/>
    <property type="molecule type" value="Genomic_DNA"/>
</dbReference>
<dbReference type="Proteomes" id="UP001592581">
    <property type="component" value="Unassembled WGS sequence"/>
</dbReference>
<keyword evidence="2" id="KW-1185">Reference proteome</keyword>
<dbReference type="InterPro" id="IPR006439">
    <property type="entry name" value="HAD-SF_hydro_IA"/>
</dbReference>
<dbReference type="Gene3D" id="3.40.50.1000">
    <property type="entry name" value="HAD superfamily/HAD-like"/>
    <property type="match status" value="1"/>
</dbReference>
<dbReference type="Pfam" id="PF00702">
    <property type="entry name" value="Hydrolase"/>
    <property type="match status" value="1"/>
</dbReference>
<gene>
    <name evidence="1" type="ORF">ABUW04_29065</name>
</gene>
<organism evidence="1 2">
    <name type="scientific">Streptacidiphilus jeojiensis</name>
    <dbReference type="NCBI Taxonomy" id="3229225"/>
    <lineage>
        <taxon>Bacteria</taxon>
        <taxon>Bacillati</taxon>
        <taxon>Actinomycetota</taxon>
        <taxon>Actinomycetes</taxon>
        <taxon>Kitasatosporales</taxon>
        <taxon>Streptomycetaceae</taxon>
        <taxon>Streptacidiphilus</taxon>
    </lineage>
</organism>
<dbReference type="InterPro" id="IPR036412">
    <property type="entry name" value="HAD-like_sf"/>
</dbReference>
<reference evidence="1 2" key="1">
    <citation type="submission" date="2024-06" db="EMBL/GenBank/DDBJ databases">
        <authorList>
            <person name="Lee S.D."/>
        </authorList>
    </citation>
    <scope>NUCLEOTIDE SEQUENCE [LARGE SCALE GENOMIC DNA]</scope>
    <source>
        <strain evidence="1 2">N1-10</strain>
    </source>
</reference>
<sequence length="260" mass="27921">MTRSSTTELDTATGQVSRHLQLVEWLRSTRAVAFDFDGPVCRLFAGYSAPGIAAELADMLPREELPGLFKDPGPDPHALLVAVDQAIDRLGSGDLQPLVVELEERLSKLEVEATVSAAPTAGLPELVGLLRAQGAVLAIASNNSAAAVTAYLDRTGLTECFFGPVLGRDRDPRRMKPSPFVLERVVSESGVALEEWVFIGDSLADLRAARYAGMRFVGFAPRASRREELLLEGAVQVIGGYAELLSDLNDSVASPMGSRW</sequence>
<evidence type="ECO:0000313" key="2">
    <source>
        <dbReference type="Proteomes" id="UP001592581"/>
    </source>
</evidence>
<name>A0ABV6XWL6_9ACTN</name>
<keyword evidence="1" id="KW-0378">Hydrolase</keyword>
<dbReference type="InterPro" id="IPR050155">
    <property type="entry name" value="HAD-like_hydrolase_sf"/>
</dbReference>
<dbReference type="InterPro" id="IPR023214">
    <property type="entry name" value="HAD_sf"/>
</dbReference>
<protein>
    <submittedName>
        <fullName evidence="1">HAD-IA family hydrolase</fullName>
    </submittedName>
</protein>
<evidence type="ECO:0000313" key="1">
    <source>
        <dbReference type="EMBL" id="MFC1442312.1"/>
    </source>
</evidence>
<dbReference type="SUPFAM" id="SSF56784">
    <property type="entry name" value="HAD-like"/>
    <property type="match status" value="1"/>
</dbReference>
<dbReference type="GO" id="GO:0016787">
    <property type="term" value="F:hydrolase activity"/>
    <property type="evidence" value="ECO:0007669"/>
    <property type="project" value="UniProtKB-KW"/>
</dbReference>
<dbReference type="RefSeq" id="WP_380567371.1">
    <property type="nucleotide sequence ID" value="NZ_JBEUKS010000012.1"/>
</dbReference>
<dbReference type="PANTHER" id="PTHR43434">
    <property type="entry name" value="PHOSPHOGLYCOLATE PHOSPHATASE"/>
    <property type="match status" value="1"/>
</dbReference>
<dbReference type="PANTHER" id="PTHR43434:SF1">
    <property type="entry name" value="PHOSPHOGLYCOLATE PHOSPHATASE"/>
    <property type="match status" value="1"/>
</dbReference>
<comment type="caution">
    <text evidence="1">The sequence shown here is derived from an EMBL/GenBank/DDBJ whole genome shotgun (WGS) entry which is preliminary data.</text>
</comment>